<keyword evidence="7" id="KW-1185">Reference proteome</keyword>
<gene>
    <name evidence="6" type="ORF">UC8_22550</name>
</gene>
<dbReference type="EMBL" id="CP042914">
    <property type="protein sequence ID" value="QEG40248.1"/>
    <property type="molecule type" value="Genomic_DNA"/>
</dbReference>
<evidence type="ECO:0000256" key="3">
    <source>
        <dbReference type="ARBA" id="ARBA00022989"/>
    </source>
</evidence>
<dbReference type="OrthoDB" id="9808930at2"/>
<protein>
    <recommendedName>
        <fullName evidence="8">Chloroplast import component protein (Tic20)</fullName>
    </recommendedName>
</protein>
<proteinExistence type="predicted"/>
<evidence type="ECO:0000256" key="1">
    <source>
        <dbReference type="ARBA" id="ARBA00004141"/>
    </source>
</evidence>
<evidence type="ECO:0008006" key="8">
    <source>
        <dbReference type="Google" id="ProtNLM"/>
    </source>
</evidence>
<organism evidence="6 7">
    <name type="scientific">Roseimaritima ulvae</name>
    <dbReference type="NCBI Taxonomy" id="980254"/>
    <lineage>
        <taxon>Bacteria</taxon>
        <taxon>Pseudomonadati</taxon>
        <taxon>Planctomycetota</taxon>
        <taxon>Planctomycetia</taxon>
        <taxon>Pirellulales</taxon>
        <taxon>Pirellulaceae</taxon>
        <taxon>Roseimaritima</taxon>
    </lineage>
</organism>
<comment type="subcellular location">
    <subcellularLocation>
        <location evidence="1">Membrane</location>
        <topology evidence="1">Multi-pass membrane protein</topology>
    </subcellularLocation>
</comment>
<evidence type="ECO:0000256" key="5">
    <source>
        <dbReference type="SAM" id="Phobius"/>
    </source>
</evidence>
<accession>A0A5B9QMM8</accession>
<keyword evidence="3 5" id="KW-1133">Transmembrane helix</keyword>
<keyword evidence="2 5" id="KW-0812">Transmembrane</keyword>
<dbReference type="KEGG" id="rul:UC8_22550"/>
<evidence type="ECO:0000256" key="2">
    <source>
        <dbReference type="ARBA" id="ARBA00022692"/>
    </source>
</evidence>
<name>A0A5B9QMM8_9BACT</name>
<feature type="transmembrane region" description="Helical" evidence="5">
    <location>
        <begin position="58"/>
        <end position="83"/>
    </location>
</feature>
<dbReference type="Pfam" id="PF09685">
    <property type="entry name" value="MamF_MmsF"/>
    <property type="match status" value="1"/>
</dbReference>
<dbReference type="AlphaFoldDB" id="A0A5B9QMM8"/>
<sequence>MPTDDEKNMAMLAHLSGLLGIAIGGVLGFLGPLLLWILRKEDSAYIEQEAKEALNFQLTLLIVYCVTVVVGMITCFGIVFVFVPVVMQLVFGIIATITASKGIPYRYPFNIRLIS</sequence>
<dbReference type="Proteomes" id="UP000325286">
    <property type="component" value="Chromosome"/>
</dbReference>
<feature type="transmembrane region" description="Helical" evidence="5">
    <location>
        <begin position="89"/>
        <end position="107"/>
    </location>
</feature>
<dbReference type="InterPro" id="IPR019109">
    <property type="entry name" value="MamF_MmsF"/>
</dbReference>
<evidence type="ECO:0000256" key="4">
    <source>
        <dbReference type="ARBA" id="ARBA00023136"/>
    </source>
</evidence>
<keyword evidence="4 5" id="KW-0472">Membrane</keyword>
<evidence type="ECO:0000313" key="6">
    <source>
        <dbReference type="EMBL" id="QEG40248.1"/>
    </source>
</evidence>
<feature type="transmembrane region" description="Helical" evidence="5">
    <location>
        <begin position="12"/>
        <end position="38"/>
    </location>
</feature>
<reference evidence="6 7" key="1">
    <citation type="submission" date="2019-08" db="EMBL/GenBank/DDBJ databases">
        <title>Deep-cultivation of Planctomycetes and their phenomic and genomic characterization uncovers novel biology.</title>
        <authorList>
            <person name="Wiegand S."/>
            <person name="Jogler M."/>
            <person name="Boedeker C."/>
            <person name="Pinto D."/>
            <person name="Vollmers J."/>
            <person name="Rivas-Marin E."/>
            <person name="Kohn T."/>
            <person name="Peeters S.H."/>
            <person name="Heuer A."/>
            <person name="Rast P."/>
            <person name="Oberbeckmann S."/>
            <person name="Bunk B."/>
            <person name="Jeske O."/>
            <person name="Meyerdierks A."/>
            <person name="Storesund J.E."/>
            <person name="Kallscheuer N."/>
            <person name="Luecker S."/>
            <person name="Lage O.M."/>
            <person name="Pohl T."/>
            <person name="Merkel B.J."/>
            <person name="Hornburger P."/>
            <person name="Mueller R.-W."/>
            <person name="Bruemmer F."/>
            <person name="Labrenz M."/>
            <person name="Spormann A.M."/>
            <person name="Op den Camp H."/>
            <person name="Overmann J."/>
            <person name="Amann R."/>
            <person name="Jetten M.S.M."/>
            <person name="Mascher T."/>
            <person name="Medema M.H."/>
            <person name="Devos D.P."/>
            <person name="Kaster A.-K."/>
            <person name="Ovreas L."/>
            <person name="Rohde M."/>
            <person name="Galperin M.Y."/>
            <person name="Jogler C."/>
        </authorList>
    </citation>
    <scope>NUCLEOTIDE SEQUENCE [LARGE SCALE GENOMIC DNA]</scope>
    <source>
        <strain evidence="6 7">UC8</strain>
    </source>
</reference>
<evidence type="ECO:0000313" key="7">
    <source>
        <dbReference type="Proteomes" id="UP000325286"/>
    </source>
</evidence>